<evidence type="ECO:0000259" key="9">
    <source>
        <dbReference type="Pfam" id="PF00881"/>
    </source>
</evidence>
<dbReference type="PIRSF" id="PIRSF000232">
    <property type="entry name" value="YdjA"/>
    <property type="match status" value="1"/>
</dbReference>
<dbReference type="InterPro" id="IPR000415">
    <property type="entry name" value="Nitroreductase-like"/>
</dbReference>
<comment type="cofactor">
    <cofactor evidence="1 8">
        <name>FMN</name>
        <dbReference type="ChEBI" id="CHEBI:58210"/>
    </cofactor>
</comment>
<comment type="similarity">
    <text evidence="2 8">Belongs to the nitroreductase family.</text>
</comment>
<evidence type="ECO:0000256" key="8">
    <source>
        <dbReference type="PIRNR" id="PIRNR000232"/>
    </source>
</evidence>
<dbReference type="Pfam" id="PF00881">
    <property type="entry name" value="Nitroreductase"/>
    <property type="match status" value="1"/>
</dbReference>
<evidence type="ECO:0000256" key="6">
    <source>
        <dbReference type="ARBA" id="ARBA00023002"/>
    </source>
</evidence>
<dbReference type="Gene3D" id="3.40.109.10">
    <property type="entry name" value="NADH Oxidase"/>
    <property type="match status" value="1"/>
</dbReference>
<dbReference type="SUPFAM" id="SSF55469">
    <property type="entry name" value="FMN-dependent nitroreductase-like"/>
    <property type="match status" value="1"/>
</dbReference>
<sequence>MDAIDLLLNRHSHGRLDLPGPNNDELDLILKAGLRAPDHAHLRPWRFVIYQGNGRQQLADLFERAAINNPELDEQAIAKAPTLPFRAPLVITVISKVLPHPKVPALEQHLSAGCSVMAMQQAALVLGYGGIWRSGVYATDPQVRSAFELGDSDEIVGFLYIGTAVGESRVRPMPQLDQYAEFIGE</sequence>
<dbReference type="NCBIfam" id="NF008088">
    <property type="entry name" value="PRK10828.1"/>
    <property type="match status" value="1"/>
</dbReference>
<evidence type="ECO:0000256" key="3">
    <source>
        <dbReference type="ARBA" id="ARBA00022630"/>
    </source>
</evidence>
<protein>
    <recommendedName>
        <fullName evidence="8">Putative NAD(P)H nitroreductase</fullName>
        <ecNumber evidence="8">1.-.-.-</ecNumber>
    </recommendedName>
</protein>
<dbReference type="InterPro" id="IPR052530">
    <property type="entry name" value="NAD(P)H_nitroreductase"/>
</dbReference>
<feature type="domain" description="Nitroreductase" evidence="9">
    <location>
        <begin position="9"/>
        <end position="162"/>
    </location>
</feature>
<dbReference type="InterPro" id="IPR026021">
    <property type="entry name" value="YdjA-like"/>
</dbReference>
<accession>A0ABS7EGU4</accession>
<dbReference type="PANTHER" id="PTHR43821">
    <property type="entry name" value="NAD(P)H NITROREDUCTASE YDJA-RELATED"/>
    <property type="match status" value="1"/>
</dbReference>
<evidence type="ECO:0000256" key="7">
    <source>
        <dbReference type="ARBA" id="ARBA00023027"/>
    </source>
</evidence>
<keyword evidence="5 8" id="KW-0521">NADP</keyword>
<proteinExistence type="inferred from homology"/>
<dbReference type="CDD" id="cd02135">
    <property type="entry name" value="YdjA-like"/>
    <property type="match status" value="1"/>
</dbReference>
<dbReference type="EC" id="1.-.-.-" evidence="8"/>
<evidence type="ECO:0000256" key="1">
    <source>
        <dbReference type="ARBA" id="ARBA00001917"/>
    </source>
</evidence>
<keyword evidence="4 8" id="KW-0288">FMN</keyword>
<evidence type="ECO:0000256" key="2">
    <source>
        <dbReference type="ARBA" id="ARBA00007118"/>
    </source>
</evidence>
<keyword evidence="3 8" id="KW-0285">Flavoprotein</keyword>
<keyword evidence="7 8" id="KW-0520">NAD</keyword>
<dbReference type="EMBL" id="JAHZSS010000012">
    <property type="protein sequence ID" value="MBW8191566.1"/>
    <property type="molecule type" value="Genomic_DNA"/>
</dbReference>
<evidence type="ECO:0000256" key="4">
    <source>
        <dbReference type="ARBA" id="ARBA00022643"/>
    </source>
</evidence>
<evidence type="ECO:0000313" key="10">
    <source>
        <dbReference type="EMBL" id="MBW8191566.1"/>
    </source>
</evidence>
<reference evidence="10" key="1">
    <citation type="submission" date="2021-07" db="EMBL/GenBank/DDBJ databases">
        <title>Neiella marina sp. nov., isolated from the intestinal content of sea cucumber Apostichopus japonicus.</title>
        <authorList>
            <person name="Bai X."/>
        </authorList>
    </citation>
    <scope>NUCLEOTIDE SEQUENCE</scope>
    <source>
        <strain evidence="10">126</strain>
    </source>
</reference>
<name>A0ABS7EGU4_9GAMM</name>
<dbReference type="Proteomes" id="UP001166251">
    <property type="component" value="Unassembled WGS sequence"/>
</dbReference>
<dbReference type="InterPro" id="IPR029479">
    <property type="entry name" value="Nitroreductase"/>
</dbReference>
<comment type="caution">
    <text evidence="10">The sequence shown here is derived from an EMBL/GenBank/DDBJ whole genome shotgun (WGS) entry which is preliminary data.</text>
</comment>
<evidence type="ECO:0000313" key="11">
    <source>
        <dbReference type="Proteomes" id="UP001166251"/>
    </source>
</evidence>
<dbReference type="RefSeq" id="WP_220104248.1">
    <property type="nucleotide sequence ID" value="NZ_JAHZSS010000012.1"/>
</dbReference>
<dbReference type="PANTHER" id="PTHR43821:SF1">
    <property type="entry name" value="NAD(P)H NITROREDUCTASE YDJA-RELATED"/>
    <property type="match status" value="1"/>
</dbReference>
<keyword evidence="11" id="KW-1185">Reference proteome</keyword>
<organism evidence="10 11">
    <name type="scientific">Neiella holothuriorum</name>
    <dbReference type="NCBI Taxonomy" id="2870530"/>
    <lineage>
        <taxon>Bacteria</taxon>
        <taxon>Pseudomonadati</taxon>
        <taxon>Pseudomonadota</taxon>
        <taxon>Gammaproteobacteria</taxon>
        <taxon>Alteromonadales</taxon>
        <taxon>Echinimonadaceae</taxon>
        <taxon>Neiella</taxon>
    </lineage>
</organism>
<evidence type="ECO:0000256" key="5">
    <source>
        <dbReference type="ARBA" id="ARBA00022857"/>
    </source>
</evidence>
<keyword evidence="6 8" id="KW-0560">Oxidoreductase</keyword>
<gene>
    <name evidence="10" type="ORF">K0504_11005</name>
</gene>